<reference evidence="1" key="1">
    <citation type="journal article" date="2019" name="bioRxiv">
        <title>The Genome of the Zebra Mussel, Dreissena polymorpha: A Resource for Invasive Species Research.</title>
        <authorList>
            <person name="McCartney M.A."/>
            <person name="Auch B."/>
            <person name="Kono T."/>
            <person name="Mallez S."/>
            <person name="Zhang Y."/>
            <person name="Obille A."/>
            <person name="Becker A."/>
            <person name="Abrahante J.E."/>
            <person name="Garbe J."/>
            <person name="Badalamenti J.P."/>
            <person name="Herman A."/>
            <person name="Mangelson H."/>
            <person name="Liachko I."/>
            <person name="Sullivan S."/>
            <person name="Sone E.D."/>
            <person name="Koren S."/>
            <person name="Silverstein K.A.T."/>
            <person name="Beckman K.B."/>
            <person name="Gohl D.M."/>
        </authorList>
    </citation>
    <scope>NUCLEOTIDE SEQUENCE</scope>
    <source>
        <strain evidence="1">Duluth1</strain>
        <tissue evidence="1">Whole animal</tissue>
    </source>
</reference>
<gene>
    <name evidence="1" type="ORF">DPMN_086981</name>
</gene>
<reference evidence="1" key="2">
    <citation type="submission" date="2020-11" db="EMBL/GenBank/DDBJ databases">
        <authorList>
            <person name="McCartney M.A."/>
            <person name="Auch B."/>
            <person name="Kono T."/>
            <person name="Mallez S."/>
            <person name="Becker A."/>
            <person name="Gohl D.M."/>
            <person name="Silverstein K.A.T."/>
            <person name="Koren S."/>
            <person name="Bechman K.B."/>
            <person name="Herman A."/>
            <person name="Abrahante J.E."/>
            <person name="Garbe J."/>
        </authorList>
    </citation>
    <scope>NUCLEOTIDE SEQUENCE</scope>
    <source>
        <strain evidence="1">Duluth1</strain>
        <tissue evidence="1">Whole animal</tissue>
    </source>
</reference>
<name>A0A9D4KS55_DREPO</name>
<comment type="caution">
    <text evidence="1">The sequence shown here is derived from an EMBL/GenBank/DDBJ whole genome shotgun (WGS) entry which is preliminary data.</text>
</comment>
<organism evidence="1 2">
    <name type="scientific">Dreissena polymorpha</name>
    <name type="common">Zebra mussel</name>
    <name type="synonym">Mytilus polymorpha</name>
    <dbReference type="NCBI Taxonomy" id="45954"/>
    <lineage>
        <taxon>Eukaryota</taxon>
        <taxon>Metazoa</taxon>
        <taxon>Spiralia</taxon>
        <taxon>Lophotrochozoa</taxon>
        <taxon>Mollusca</taxon>
        <taxon>Bivalvia</taxon>
        <taxon>Autobranchia</taxon>
        <taxon>Heteroconchia</taxon>
        <taxon>Euheterodonta</taxon>
        <taxon>Imparidentia</taxon>
        <taxon>Neoheterodontei</taxon>
        <taxon>Myida</taxon>
        <taxon>Dreissenoidea</taxon>
        <taxon>Dreissenidae</taxon>
        <taxon>Dreissena</taxon>
    </lineage>
</organism>
<evidence type="ECO:0000313" key="1">
    <source>
        <dbReference type="EMBL" id="KAH3844719.1"/>
    </source>
</evidence>
<keyword evidence="2" id="KW-1185">Reference proteome</keyword>
<dbReference type="Proteomes" id="UP000828390">
    <property type="component" value="Unassembled WGS sequence"/>
</dbReference>
<sequence>MCIHDIAFEVLIRCLKERAKNVRLWVKFPRDQWLSAWGFSRKTVDCPLKVVTEGLVLRVFCRPEAGVDTEVAMCFPEKHADKIP</sequence>
<protein>
    <submittedName>
        <fullName evidence="1">Uncharacterized protein</fullName>
    </submittedName>
</protein>
<proteinExistence type="predicted"/>
<dbReference type="EMBL" id="JAIWYP010000003">
    <property type="protein sequence ID" value="KAH3844719.1"/>
    <property type="molecule type" value="Genomic_DNA"/>
</dbReference>
<dbReference type="AlphaFoldDB" id="A0A9D4KS55"/>
<evidence type="ECO:0000313" key="2">
    <source>
        <dbReference type="Proteomes" id="UP000828390"/>
    </source>
</evidence>
<accession>A0A9D4KS55</accession>